<dbReference type="KEGG" id="ask:EI285_08195"/>
<gene>
    <name evidence="2" type="ORF">DF188_04005</name>
</gene>
<reference evidence="2 3" key="1">
    <citation type="submission" date="2018-05" db="EMBL/GenBank/DDBJ databases">
        <title>Antimicrobial susceptibility testing and genomic analysis of Arcobacter skirrowii strains and one Arcobacter butzleri isolated from German poultry farms.</title>
        <authorList>
            <person name="Haenel I."/>
            <person name="Hotzel H."/>
            <person name="Tomaso H."/>
            <person name="Busch A."/>
        </authorList>
    </citation>
    <scope>NUCLEOTIDE SEQUENCE [LARGE SCALE GENOMIC DNA]</scope>
    <source>
        <strain evidence="3">v</strain>
    </source>
</reference>
<feature type="transmembrane region" description="Helical" evidence="1">
    <location>
        <begin position="64"/>
        <end position="83"/>
    </location>
</feature>
<evidence type="ECO:0000313" key="2">
    <source>
        <dbReference type="EMBL" id="PWE22285.1"/>
    </source>
</evidence>
<keyword evidence="1" id="KW-0812">Transmembrane</keyword>
<protein>
    <submittedName>
        <fullName evidence="2">Uncharacterized protein</fullName>
    </submittedName>
</protein>
<keyword evidence="1" id="KW-0472">Membrane</keyword>
<keyword evidence="1" id="KW-1133">Transmembrane helix</keyword>
<dbReference type="STRING" id="28200.GCA_001572935_00511"/>
<name>A0A2U2C1S7_9BACT</name>
<feature type="transmembrane region" description="Helical" evidence="1">
    <location>
        <begin position="261"/>
        <end position="278"/>
    </location>
</feature>
<feature type="transmembrane region" description="Helical" evidence="1">
    <location>
        <begin position="6"/>
        <end position="26"/>
    </location>
</feature>
<feature type="transmembrane region" description="Helical" evidence="1">
    <location>
        <begin position="38"/>
        <end position="58"/>
    </location>
</feature>
<comment type="caution">
    <text evidence="2">The sequence shown here is derived from an EMBL/GenBank/DDBJ whole genome shotgun (WGS) entry which is preliminary data.</text>
</comment>
<feature type="transmembrane region" description="Helical" evidence="1">
    <location>
        <begin position="202"/>
        <end position="220"/>
    </location>
</feature>
<dbReference type="EMBL" id="QEYI01000002">
    <property type="protein sequence ID" value="PWE22285.1"/>
    <property type="molecule type" value="Genomic_DNA"/>
</dbReference>
<feature type="transmembrane region" description="Helical" evidence="1">
    <location>
        <begin position="171"/>
        <end position="190"/>
    </location>
</feature>
<evidence type="ECO:0000256" key="1">
    <source>
        <dbReference type="SAM" id="Phobius"/>
    </source>
</evidence>
<feature type="transmembrane region" description="Helical" evidence="1">
    <location>
        <begin position="140"/>
        <end position="164"/>
    </location>
</feature>
<dbReference type="RefSeq" id="WP_109076578.1">
    <property type="nucleotide sequence ID" value="NZ_CP034309.1"/>
</dbReference>
<dbReference type="Proteomes" id="UP000245014">
    <property type="component" value="Unassembled WGS sequence"/>
</dbReference>
<evidence type="ECO:0000313" key="3">
    <source>
        <dbReference type="Proteomes" id="UP000245014"/>
    </source>
</evidence>
<proteinExistence type="predicted"/>
<feature type="transmembrane region" description="Helical" evidence="1">
    <location>
        <begin position="290"/>
        <end position="308"/>
    </location>
</feature>
<feature type="transmembrane region" description="Helical" evidence="1">
    <location>
        <begin position="232"/>
        <end position="249"/>
    </location>
</feature>
<sequence>MFSKVAYSTLFYIVLTFILYMMFIQVNDVLSISYKEALNYFENFSVLTLLIKISTAFFGQNDLALRFPFVIFYFLSVILMYKITDDYFKLPKDRFITILIFMFLPGLLSAAILVNSAIVVTFFTLVYIYYYKTYNKHLYYLLPFLLLVDNSFAILFVALFLYSFRDSDKKLMSISLALAIISFFVYEFTVEGTPKGFLLDTFGIYAAIFSPILFLYFLYAIYRTAVNKKVDLIWYISATALVLSIILSFRQKVYIEDFAPFVVIFVPSMMVIFFHAYRVRLKEFRRNYNIFAYFVLFFLFLNVLFTFVNKPLYLILDKPTKHFANEYHFAKELANELKSRGVENIVTSDKVLALRLRFYKIGDKEDYFLSSHEFYNYDEKIVITYFGKEMLTFYLKKL</sequence>
<dbReference type="AlphaFoldDB" id="A0A2U2C1S7"/>
<feature type="transmembrane region" description="Helical" evidence="1">
    <location>
        <begin position="95"/>
        <end position="128"/>
    </location>
</feature>
<accession>A0A2U2C1S7</accession>
<organism evidence="2 3">
    <name type="scientific">Aliarcobacter skirrowii</name>
    <dbReference type="NCBI Taxonomy" id="28200"/>
    <lineage>
        <taxon>Bacteria</taxon>
        <taxon>Pseudomonadati</taxon>
        <taxon>Campylobacterota</taxon>
        <taxon>Epsilonproteobacteria</taxon>
        <taxon>Campylobacterales</taxon>
        <taxon>Arcobacteraceae</taxon>
        <taxon>Aliarcobacter</taxon>
    </lineage>
</organism>